<evidence type="ECO:0000313" key="8">
    <source>
        <dbReference type="Proteomes" id="UP001597463"/>
    </source>
</evidence>
<evidence type="ECO:0000256" key="2">
    <source>
        <dbReference type="ARBA" id="ARBA00008564"/>
    </source>
</evidence>
<name>A0ABW5UUC8_9BURK</name>
<evidence type="ECO:0000256" key="3">
    <source>
        <dbReference type="ARBA" id="ARBA00022692"/>
    </source>
</evidence>
<gene>
    <name evidence="7" type="ORF">ACFSW6_18305</name>
</gene>
<feature type="transmembrane region" description="Helical" evidence="6">
    <location>
        <begin position="67"/>
        <end position="86"/>
    </location>
</feature>
<evidence type="ECO:0000256" key="4">
    <source>
        <dbReference type="ARBA" id="ARBA00022989"/>
    </source>
</evidence>
<dbReference type="RefSeq" id="WP_066479161.1">
    <property type="nucleotide sequence ID" value="NZ_BCNT01000009.1"/>
</dbReference>
<evidence type="ECO:0000256" key="6">
    <source>
        <dbReference type="SAM" id="Phobius"/>
    </source>
</evidence>
<keyword evidence="8" id="KW-1185">Reference proteome</keyword>
<evidence type="ECO:0000256" key="5">
    <source>
        <dbReference type="ARBA" id="ARBA00023136"/>
    </source>
</evidence>
<evidence type="ECO:0000313" key="7">
    <source>
        <dbReference type="EMBL" id="MFD2756025.1"/>
    </source>
</evidence>
<keyword evidence="3 6" id="KW-0812">Transmembrane</keyword>
<dbReference type="CDD" id="cd16914">
    <property type="entry name" value="EcfT"/>
    <property type="match status" value="1"/>
</dbReference>
<evidence type="ECO:0000256" key="1">
    <source>
        <dbReference type="ARBA" id="ARBA00004141"/>
    </source>
</evidence>
<comment type="caution">
    <text evidence="7">The sequence shown here is derived from an EMBL/GenBank/DDBJ whole genome shotgun (WGS) entry which is preliminary data.</text>
</comment>
<keyword evidence="4 6" id="KW-1133">Transmembrane helix</keyword>
<dbReference type="InterPro" id="IPR003339">
    <property type="entry name" value="ABC/ECF_trnsptr_transmembrane"/>
</dbReference>
<proteinExistence type="inferred from homology"/>
<accession>A0ABW5UUC8</accession>
<keyword evidence="5 6" id="KW-0472">Membrane</keyword>
<sequence>MGSLYSEQITWLHGWGAGTKLLLMAVLGTLLFLTDAPWLLAAAALACALLWASLGEATQVARRLMRSVIMAALLVAGFHALMHHYALGAASALRLVCASALGVALTVTTRPSDLVEVLERLLGPLRPLGVSPERVALQIALMLRFTEHFFVQWKKLDDAHRLRTGHAGGLRLIAPLTIHMLQATRRVADALWARLGR</sequence>
<comment type="similarity">
    <text evidence="2">Belongs to the CbiQ family.</text>
</comment>
<comment type="subcellular location">
    <subcellularLocation>
        <location evidence="1">Membrane</location>
        <topology evidence="1">Multi-pass membrane protein</topology>
    </subcellularLocation>
</comment>
<organism evidence="7 8">
    <name type="scientific">Comamonas terrae</name>
    <dbReference type="NCBI Taxonomy" id="673548"/>
    <lineage>
        <taxon>Bacteria</taxon>
        <taxon>Pseudomonadati</taxon>
        <taxon>Pseudomonadota</taxon>
        <taxon>Betaproteobacteria</taxon>
        <taxon>Burkholderiales</taxon>
        <taxon>Comamonadaceae</taxon>
        <taxon>Comamonas</taxon>
    </lineage>
</organism>
<reference evidence="8" key="1">
    <citation type="journal article" date="2019" name="Int. J. Syst. Evol. Microbiol.">
        <title>The Global Catalogue of Microorganisms (GCM) 10K type strain sequencing project: providing services to taxonomists for standard genome sequencing and annotation.</title>
        <authorList>
            <consortium name="The Broad Institute Genomics Platform"/>
            <consortium name="The Broad Institute Genome Sequencing Center for Infectious Disease"/>
            <person name="Wu L."/>
            <person name="Ma J."/>
        </authorList>
    </citation>
    <scope>NUCLEOTIDE SEQUENCE [LARGE SCALE GENOMIC DNA]</scope>
    <source>
        <strain evidence="8">TISTR 1906</strain>
    </source>
</reference>
<feature type="transmembrane region" description="Helical" evidence="6">
    <location>
        <begin position="38"/>
        <end position="55"/>
    </location>
</feature>
<dbReference type="EMBL" id="JBHUMV010000009">
    <property type="protein sequence ID" value="MFD2756025.1"/>
    <property type="molecule type" value="Genomic_DNA"/>
</dbReference>
<feature type="transmembrane region" description="Helical" evidence="6">
    <location>
        <begin position="12"/>
        <end position="32"/>
    </location>
</feature>
<dbReference type="Proteomes" id="UP001597463">
    <property type="component" value="Unassembled WGS sequence"/>
</dbReference>
<protein>
    <submittedName>
        <fullName evidence="7">CbiQ family ECF transporter T component</fullName>
    </submittedName>
</protein>
<dbReference type="Pfam" id="PF02361">
    <property type="entry name" value="CbiQ"/>
    <property type="match status" value="1"/>
</dbReference>